<dbReference type="GO" id="GO:0010038">
    <property type="term" value="P:response to metal ion"/>
    <property type="evidence" value="ECO:0007669"/>
    <property type="project" value="InterPro"/>
</dbReference>
<accession>T0GLJ8</accession>
<dbReference type="PANTHER" id="PTHR10259:SF11">
    <property type="entry name" value="THIOPURINE S-METHYLTRANSFERASE"/>
    <property type="match status" value="1"/>
</dbReference>
<keyword evidence="8" id="KW-0949">S-adenosyl-L-methionine</keyword>
<dbReference type="Proteomes" id="UP000015454">
    <property type="component" value="Unassembled WGS sequence"/>
</dbReference>
<dbReference type="GO" id="GO:0008119">
    <property type="term" value="F:thiopurine S-methyltransferase activity"/>
    <property type="evidence" value="ECO:0007669"/>
    <property type="project" value="UniProtKB-UniRule"/>
</dbReference>
<dbReference type="GO" id="GO:0032259">
    <property type="term" value="P:methylation"/>
    <property type="evidence" value="ECO:0007669"/>
    <property type="project" value="UniProtKB-KW"/>
</dbReference>
<evidence type="ECO:0000313" key="10">
    <source>
        <dbReference type="EMBL" id="EQA46243.1"/>
    </source>
</evidence>
<keyword evidence="5" id="KW-0963">Cytoplasm</keyword>
<dbReference type="PANTHER" id="PTHR10259">
    <property type="entry name" value="THIOPURINE S-METHYLTRANSFERASE"/>
    <property type="match status" value="1"/>
</dbReference>
<comment type="similarity">
    <text evidence="3">Belongs to the class I-like SAM-binding methyltransferase superfamily. TPMT family.</text>
</comment>
<sequence>MDPNFWHQKWGKNDIAFHEREANPLLIKYFKMLSLEKGSRVFLPLCGKTLDISWLLSNGYHVAGAELSKVAIEQLFQELGVEPKITDVGELNRYSANNIDIFVGDIFHLSKIILGQVDAIYDRAALVALPEEMRNRYTTHLIEITNKAPQLLICYEYDQSLAEGPPFSISNEEVNRHYRDYYRLDFIGSENVIGGLKGKFAATENIWLLQRA</sequence>
<organism evidence="10 11">
    <name type="scientific">Leptospira broomii serovar Hurstbridge str. 5399</name>
    <dbReference type="NCBI Taxonomy" id="1049789"/>
    <lineage>
        <taxon>Bacteria</taxon>
        <taxon>Pseudomonadati</taxon>
        <taxon>Spirochaetota</taxon>
        <taxon>Spirochaetia</taxon>
        <taxon>Leptospirales</taxon>
        <taxon>Leptospiraceae</taxon>
        <taxon>Leptospira</taxon>
    </lineage>
</organism>
<gene>
    <name evidence="10" type="primary">tmpT</name>
    <name evidence="10" type="ORF">LEP1GSC050_0142</name>
</gene>
<evidence type="ECO:0000256" key="9">
    <source>
        <dbReference type="NCBIfam" id="TIGR03840"/>
    </source>
</evidence>
<dbReference type="InterPro" id="IPR022474">
    <property type="entry name" value="Thiopur_S-MeTfrase_Se/Te_detox"/>
</dbReference>
<comment type="subcellular location">
    <subcellularLocation>
        <location evidence="2">Cytoplasm</location>
    </subcellularLocation>
</comment>
<keyword evidence="11" id="KW-1185">Reference proteome</keyword>
<dbReference type="EC" id="2.1.1.67" evidence="4 9"/>
<keyword evidence="6 10" id="KW-0489">Methyltransferase</keyword>
<dbReference type="SUPFAM" id="SSF53335">
    <property type="entry name" value="S-adenosyl-L-methionine-dependent methyltransferases"/>
    <property type="match status" value="1"/>
</dbReference>
<evidence type="ECO:0000256" key="7">
    <source>
        <dbReference type="ARBA" id="ARBA00022679"/>
    </source>
</evidence>
<dbReference type="Gene3D" id="3.40.50.150">
    <property type="entry name" value="Vaccinia Virus protein VP39"/>
    <property type="match status" value="1"/>
</dbReference>
<proteinExistence type="inferred from homology"/>
<dbReference type="EMBL" id="AHMO02000007">
    <property type="protein sequence ID" value="EQA46243.1"/>
    <property type="molecule type" value="Genomic_DNA"/>
</dbReference>
<dbReference type="PROSITE" id="PS51585">
    <property type="entry name" value="SAM_MT_TPMT"/>
    <property type="match status" value="1"/>
</dbReference>
<evidence type="ECO:0000256" key="2">
    <source>
        <dbReference type="ARBA" id="ARBA00004496"/>
    </source>
</evidence>
<dbReference type="HAMAP" id="MF_00812">
    <property type="entry name" value="Thiopur_methtran"/>
    <property type="match status" value="1"/>
</dbReference>
<evidence type="ECO:0000256" key="1">
    <source>
        <dbReference type="ARBA" id="ARBA00000903"/>
    </source>
</evidence>
<evidence type="ECO:0000256" key="5">
    <source>
        <dbReference type="ARBA" id="ARBA00022490"/>
    </source>
</evidence>
<dbReference type="GO" id="GO:0005737">
    <property type="term" value="C:cytoplasm"/>
    <property type="evidence" value="ECO:0007669"/>
    <property type="project" value="UniProtKB-SubCell"/>
</dbReference>
<dbReference type="InterPro" id="IPR025835">
    <property type="entry name" value="Thiopurine_S-MeTrfase"/>
</dbReference>
<dbReference type="STRING" id="1049789.LEP1GSC050_0142"/>
<dbReference type="OrthoDB" id="9778208at2"/>
<dbReference type="FunFam" id="3.40.50.150:FF:000101">
    <property type="entry name" value="Thiopurine S-methyltransferase"/>
    <property type="match status" value="1"/>
</dbReference>
<evidence type="ECO:0000256" key="3">
    <source>
        <dbReference type="ARBA" id="ARBA00008145"/>
    </source>
</evidence>
<protein>
    <recommendedName>
        <fullName evidence="4 9">Thiopurine S-methyltransferase</fullName>
        <ecNumber evidence="4 9">2.1.1.67</ecNumber>
    </recommendedName>
</protein>
<comment type="catalytic activity">
    <reaction evidence="1">
        <text>S-adenosyl-L-methionine + a thiopurine = S-adenosyl-L-homocysteine + a thiopurine S-methylether.</text>
        <dbReference type="EC" id="2.1.1.67"/>
    </reaction>
</comment>
<dbReference type="RefSeq" id="WP_010568590.1">
    <property type="nucleotide sequence ID" value="NZ_AHMO02000007.1"/>
</dbReference>
<dbReference type="InterPro" id="IPR029063">
    <property type="entry name" value="SAM-dependent_MTases_sf"/>
</dbReference>
<dbReference type="NCBIfam" id="NF009732">
    <property type="entry name" value="PRK13255.1"/>
    <property type="match status" value="1"/>
</dbReference>
<reference evidence="10" key="1">
    <citation type="submission" date="2013-05" db="EMBL/GenBank/DDBJ databases">
        <authorList>
            <person name="Harkins D.M."/>
            <person name="Durkin A.S."/>
            <person name="Brinkac L.M."/>
            <person name="Haft D.H."/>
            <person name="Selengut J.D."/>
            <person name="Sanka R."/>
            <person name="DePew J."/>
            <person name="Purushe J."/>
            <person name="Hartskeerl R.A."/>
            <person name="Ahmed A."/>
            <person name="van der Linden H."/>
            <person name="Goris M.G.A."/>
            <person name="Vinetz J.M."/>
            <person name="Sutton G.G."/>
            <person name="Nierman W.C."/>
            <person name="Fouts D.E."/>
        </authorList>
    </citation>
    <scope>NUCLEOTIDE SEQUENCE [LARGE SCALE GENOMIC DNA]</scope>
    <source>
        <strain evidence="10">5399</strain>
    </source>
</reference>
<evidence type="ECO:0000256" key="4">
    <source>
        <dbReference type="ARBA" id="ARBA00011905"/>
    </source>
</evidence>
<evidence type="ECO:0000256" key="8">
    <source>
        <dbReference type="ARBA" id="ARBA00022691"/>
    </source>
</evidence>
<dbReference type="Pfam" id="PF05724">
    <property type="entry name" value="TPMT"/>
    <property type="match status" value="1"/>
</dbReference>
<name>T0GLJ8_9LEPT</name>
<comment type="caution">
    <text evidence="10">The sequence shown here is derived from an EMBL/GenBank/DDBJ whole genome shotgun (WGS) entry which is preliminary data.</text>
</comment>
<evidence type="ECO:0000256" key="6">
    <source>
        <dbReference type="ARBA" id="ARBA00022603"/>
    </source>
</evidence>
<keyword evidence="7 10" id="KW-0808">Transferase</keyword>
<dbReference type="AlphaFoldDB" id="T0GLJ8"/>
<evidence type="ECO:0000313" key="11">
    <source>
        <dbReference type="Proteomes" id="UP000015454"/>
    </source>
</evidence>
<dbReference type="PIRSF" id="PIRSF023956">
    <property type="entry name" value="Thiopurine_S-methyltransferase"/>
    <property type="match status" value="1"/>
</dbReference>
<dbReference type="NCBIfam" id="TIGR03840">
    <property type="entry name" value="TMPT_Se_Te"/>
    <property type="match status" value="1"/>
</dbReference>
<dbReference type="InterPro" id="IPR008854">
    <property type="entry name" value="TPMT"/>
</dbReference>